<reference evidence="2" key="1">
    <citation type="journal article" date="2020" name="Nature">
        <title>Giant virus diversity and host interactions through global metagenomics.</title>
        <authorList>
            <person name="Schulz F."/>
            <person name="Roux S."/>
            <person name="Paez-Espino D."/>
            <person name="Jungbluth S."/>
            <person name="Walsh D.A."/>
            <person name="Denef V.J."/>
            <person name="McMahon K.D."/>
            <person name="Konstantinidis K.T."/>
            <person name="Eloe-Fadrosh E.A."/>
            <person name="Kyrpides N.C."/>
            <person name="Woyke T."/>
        </authorList>
    </citation>
    <scope>NUCLEOTIDE SEQUENCE</scope>
    <source>
        <strain evidence="2">GVMAG-M-3300023109-53</strain>
    </source>
</reference>
<evidence type="ECO:0000313" key="2">
    <source>
        <dbReference type="EMBL" id="QHT08649.1"/>
    </source>
</evidence>
<protein>
    <submittedName>
        <fullName evidence="2">Uncharacterized protein</fullName>
    </submittedName>
</protein>
<accession>A0A6C0CY82</accession>
<feature type="region of interest" description="Disordered" evidence="1">
    <location>
        <begin position="1"/>
        <end position="20"/>
    </location>
</feature>
<evidence type="ECO:0000256" key="1">
    <source>
        <dbReference type="SAM" id="MobiDB-lite"/>
    </source>
</evidence>
<dbReference type="EMBL" id="MN739499">
    <property type="protein sequence ID" value="QHT08649.1"/>
    <property type="molecule type" value="Genomic_DNA"/>
</dbReference>
<sequence length="66" mass="7609">MENISMETSEKPQQPTPNLSDVTVTNENEALNMMVSFLHMAQKRGVFNLQESAKIWECVQMFMKKS</sequence>
<proteinExistence type="predicted"/>
<dbReference type="AlphaFoldDB" id="A0A6C0CY82"/>
<organism evidence="2">
    <name type="scientific">viral metagenome</name>
    <dbReference type="NCBI Taxonomy" id="1070528"/>
    <lineage>
        <taxon>unclassified sequences</taxon>
        <taxon>metagenomes</taxon>
        <taxon>organismal metagenomes</taxon>
    </lineage>
</organism>
<name>A0A6C0CY82_9ZZZZ</name>